<dbReference type="Proteomes" id="UP000549882">
    <property type="component" value="Unassembled WGS sequence"/>
</dbReference>
<reference evidence="1 2" key="1">
    <citation type="submission" date="2020-08" db="EMBL/GenBank/DDBJ databases">
        <title>Genomic Encyclopedia of Type Strains, Phase IV (KMG-V): Genome sequencing to study the core and pangenomes of soil and plant-associated prokaryotes.</title>
        <authorList>
            <person name="Whitman W."/>
        </authorList>
    </citation>
    <scope>NUCLEOTIDE SEQUENCE [LARGE SCALE GENOMIC DNA]</scope>
    <source>
        <strain evidence="1 2">SEMIA 4064</strain>
    </source>
</reference>
<evidence type="ECO:0000313" key="2">
    <source>
        <dbReference type="Proteomes" id="UP000549882"/>
    </source>
</evidence>
<dbReference type="RefSeq" id="WP_343070027.1">
    <property type="nucleotide sequence ID" value="NZ_JACHBI010000017.1"/>
</dbReference>
<sequence length="117" mass="13092">MSDDQILVLLKRLGFVSVLNIDDLDKEDDWSTRLSPRDQQIVAIAGVLIAASSYVFFENADVIFGHDLLLDIFTLLAEHKIACVNLAEADSPREAYDAVLECHEDGSWNWIAQQGRS</sequence>
<protein>
    <submittedName>
        <fullName evidence="1">ABC-type uncharacterized transport system fused permease/ATPase subunit</fullName>
    </submittedName>
</protein>
<comment type="caution">
    <text evidence="1">The sequence shown here is derived from an EMBL/GenBank/DDBJ whole genome shotgun (WGS) entry which is preliminary data.</text>
</comment>
<keyword evidence="2" id="KW-1185">Reference proteome</keyword>
<dbReference type="EMBL" id="JACHBI010000017">
    <property type="protein sequence ID" value="MBB5577158.1"/>
    <property type="molecule type" value="Genomic_DNA"/>
</dbReference>
<evidence type="ECO:0000313" key="1">
    <source>
        <dbReference type="EMBL" id="MBB5577158.1"/>
    </source>
</evidence>
<dbReference type="AlphaFoldDB" id="A0A7W9D4A6"/>
<gene>
    <name evidence="1" type="ORF">GGD50_005809</name>
</gene>
<accession>A0A7W9D4A6</accession>
<proteinExistence type="predicted"/>
<organism evidence="1 2">
    <name type="scientific">Rhizobium paranaense</name>
    <dbReference type="NCBI Taxonomy" id="1650438"/>
    <lineage>
        <taxon>Bacteria</taxon>
        <taxon>Pseudomonadati</taxon>
        <taxon>Pseudomonadota</taxon>
        <taxon>Alphaproteobacteria</taxon>
        <taxon>Hyphomicrobiales</taxon>
        <taxon>Rhizobiaceae</taxon>
        <taxon>Rhizobium/Agrobacterium group</taxon>
        <taxon>Rhizobium</taxon>
    </lineage>
</organism>
<name>A0A7W9D4A6_9HYPH</name>